<gene>
    <name evidence="1" type="ORF">S03H2_04175</name>
</gene>
<proteinExistence type="predicted"/>
<name>X1EGG5_9ZZZZ</name>
<feature type="non-terminal residue" evidence="1">
    <location>
        <position position="66"/>
    </location>
</feature>
<accession>X1EGG5</accession>
<dbReference type="EMBL" id="BARU01001630">
    <property type="protein sequence ID" value="GAH19430.1"/>
    <property type="molecule type" value="Genomic_DNA"/>
</dbReference>
<evidence type="ECO:0000313" key="1">
    <source>
        <dbReference type="EMBL" id="GAH19430.1"/>
    </source>
</evidence>
<comment type="caution">
    <text evidence="1">The sequence shown here is derived from an EMBL/GenBank/DDBJ whole genome shotgun (WGS) entry which is preliminary data.</text>
</comment>
<organism evidence="1">
    <name type="scientific">marine sediment metagenome</name>
    <dbReference type="NCBI Taxonomy" id="412755"/>
    <lineage>
        <taxon>unclassified sequences</taxon>
        <taxon>metagenomes</taxon>
        <taxon>ecological metagenomes</taxon>
    </lineage>
</organism>
<protein>
    <submittedName>
        <fullName evidence="1">Uncharacterized protein</fullName>
    </submittedName>
</protein>
<dbReference type="AlphaFoldDB" id="X1EGG5"/>
<reference evidence="1" key="1">
    <citation type="journal article" date="2014" name="Front. Microbiol.">
        <title>High frequency of phylogenetically diverse reductive dehalogenase-homologous genes in deep subseafloor sedimentary metagenomes.</title>
        <authorList>
            <person name="Kawai M."/>
            <person name="Futagami T."/>
            <person name="Toyoda A."/>
            <person name="Takaki Y."/>
            <person name="Nishi S."/>
            <person name="Hori S."/>
            <person name="Arai W."/>
            <person name="Tsubouchi T."/>
            <person name="Morono Y."/>
            <person name="Uchiyama I."/>
            <person name="Ito T."/>
            <person name="Fujiyama A."/>
            <person name="Inagaki F."/>
            <person name="Takami H."/>
        </authorList>
    </citation>
    <scope>NUCLEOTIDE SEQUENCE</scope>
    <source>
        <strain evidence="1">Expedition CK06-06</strain>
    </source>
</reference>
<sequence length="66" mass="7592">MQFVFHTEENADIPEINNIVPEIFPNRDLISNESLDEISQIIIGEKASSSELYNQISNDLRQTIEE</sequence>